<proteinExistence type="predicted"/>
<keyword evidence="1" id="KW-1185">Reference proteome</keyword>
<evidence type="ECO:0000313" key="2">
    <source>
        <dbReference type="WBParaSite" id="GPLIN_001608700"/>
    </source>
</evidence>
<reference evidence="1" key="1">
    <citation type="submission" date="2013-12" db="EMBL/GenBank/DDBJ databases">
        <authorList>
            <person name="Aslett M."/>
        </authorList>
    </citation>
    <scope>NUCLEOTIDE SEQUENCE [LARGE SCALE GENOMIC DNA]</scope>
    <source>
        <strain evidence="1">Lindley</strain>
    </source>
</reference>
<dbReference type="WBParaSite" id="GPLIN_001608700">
    <property type="protein sequence ID" value="GPLIN_001608700"/>
    <property type="gene ID" value="GPLIN_001608700"/>
</dbReference>
<organism evidence="1 2">
    <name type="scientific">Globodera pallida</name>
    <name type="common">Potato cyst nematode worm</name>
    <name type="synonym">Heterodera pallida</name>
    <dbReference type="NCBI Taxonomy" id="36090"/>
    <lineage>
        <taxon>Eukaryota</taxon>
        <taxon>Metazoa</taxon>
        <taxon>Ecdysozoa</taxon>
        <taxon>Nematoda</taxon>
        <taxon>Chromadorea</taxon>
        <taxon>Rhabditida</taxon>
        <taxon>Tylenchina</taxon>
        <taxon>Tylenchomorpha</taxon>
        <taxon>Tylenchoidea</taxon>
        <taxon>Heteroderidae</taxon>
        <taxon>Heteroderinae</taxon>
        <taxon>Globodera</taxon>
    </lineage>
</organism>
<dbReference type="AlphaFoldDB" id="A0A183CT79"/>
<sequence length="49" mass="5573">LALRYCSPLYQRLRHSVQSLSSALFQHSNSTRDLRQYAMDGPGSSSRQC</sequence>
<evidence type="ECO:0000313" key="1">
    <source>
        <dbReference type="Proteomes" id="UP000050741"/>
    </source>
</evidence>
<reference evidence="1" key="2">
    <citation type="submission" date="2014-05" db="EMBL/GenBank/DDBJ databases">
        <title>The genome and life-stage specific transcriptomes of Globodera pallida elucidate key aspects of plant parasitism by a cyst nematode.</title>
        <authorList>
            <person name="Cotton J.A."/>
            <person name="Lilley C.J."/>
            <person name="Jones L.M."/>
            <person name="Kikuchi T."/>
            <person name="Reid A.J."/>
            <person name="Thorpe P."/>
            <person name="Tsai I.J."/>
            <person name="Beasley H."/>
            <person name="Blok V."/>
            <person name="Cock P.J.A."/>
            <person name="Van den Akker S.E."/>
            <person name="Holroyd N."/>
            <person name="Hunt M."/>
            <person name="Mantelin S."/>
            <person name="Naghra H."/>
            <person name="Pain A."/>
            <person name="Palomares-Rius J.E."/>
            <person name="Zarowiecki M."/>
            <person name="Berriman M."/>
            <person name="Jones J.T."/>
            <person name="Urwin P.E."/>
        </authorList>
    </citation>
    <scope>NUCLEOTIDE SEQUENCE [LARGE SCALE GENOMIC DNA]</scope>
    <source>
        <strain evidence="1">Lindley</strain>
    </source>
</reference>
<protein>
    <submittedName>
        <fullName evidence="2">Protein Wnt</fullName>
    </submittedName>
</protein>
<name>A0A183CT79_GLOPA</name>
<dbReference type="Proteomes" id="UP000050741">
    <property type="component" value="Unassembled WGS sequence"/>
</dbReference>
<reference evidence="2" key="3">
    <citation type="submission" date="2016-06" db="UniProtKB">
        <authorList>
            <consortium name="WormBaseParasite"/>
        </authorList>
    </citation>
    <scope>IDENTIFICATION</scope>
</reference>
<accession>A0A183CT79</accession>